<dbReference type="InterPro" id="IPR005829">
    <property type="entry name" value="Sugar_transporter_CS"/>
</dbReference>
<dbReference type="RefSeq" id="WP_338235919.1">
    <property type="nucleotide sequence ID" value="NZ_BQKE01000001.1"/>
</dbReference>
<sequence>MNTLSKNMTAPALDQPKIYNTQFWLLCLSSLLFFSSFNMLIPELPAYLTAMGGADYKGLIIALFTLTAGLSRPFSGKLSDRIGRIPVMVFGAVVCFVMGFLYPLMHTVGGFLTLRLFHGLSTGFKPTATSAYVADVVPATRRGEAMGIHGFFSSTGMAIGPYMGSLIANEFGIDALFYTSSMVSIMSVLILLGMQETLPNKEPFRWSLLNVGMEDFFDRGVVVPAVVMLFTVFSFGVVLTIVPDLTVHLGFENKGIFFTTFTLASLSCRIFMGRLSDKYGRRPLSIFGLVFLIAGMTYLGFAHDLFSLLTAALLFGFGFGTMIPSIYAWTIDLAEEGKRGRAIATMYIALELGIGLGALISQSVYQNKAGNFPFTFWLAAASGACALVYILWERGK</sequence>
<feature type="transmembrane region" description="Helical" evidence="5">
    <location>
        <begin position="308"/>
        <end position="330"/>
    </location>
</feature>
<dbReference type="GO" id="GO:0016020">
    <property type="term" value="C:membrane"/>
    <property type="evidence" value="ECO:0007669"/>
    <property type="project" value="UniProtKB-SubCell"/>
</dbReference>
<feature type="transmembrane region" description="Helical" evidence="5">
    <location>
        <begin position="255"/>
        <end position="272"/>
    </location>
</feature>
<proteinExistence type="predicted"/>
<evidence type="ECO:0000256" key="2">
    <source>
        <dbReference type="ARBA" id="ARBA00022692"/>
    </source>
</evidence>
<dbReference type="SUPFAM" id="SSF103473">
    <property type="entry name" value="MFS general substrate transporter"/>
    <property type="match status" value="1"/>
</dbReference>
<dbReference type="InterPro" id="IPR020846">
    <property type="entry name" value="MFS_dom"/>
</dbReference>
<dbReference type="AlphaFoldDB" id="A0AAN4VUM8"/>
<dbReference type="Pfam" id="PF07690">
    <property type="entry name" value="MFS_1"/>
    <property type="match status" value="1"/>
</dbReference>
<dbReference type="Gene3D" id="1.20.1250.20">
    <property type="entry name" value="MFS general substrate transporter like domains"/>
    <property type="match status" value="2"/>
</dbReference>
<dbReference type="Pfam" id="PF00083">
    <property type="entry name" value="Sugar_tr"/>
    <property type="match status" value="1"/>
</dbReference>
<dbReference type="InterPro" id="IPR011701">
    <property type="entry name" value="MFS"/>
</dbReference>
<feature type="transmembrane region" description="Helical" evidence="5">
    <location>
        <begin position="175"/>
        <end position="195"/>
    </location>
</feature>
<dbReference type="InterPro" id="IPR036259">
    <property type="entry name" value="MFS_trans_sf"/>
</dbReference>
<comment type="subcellular location">
    <subcellularLocation>
        <location evidence="1">Membrane</location>
        <topology evidence="1">Multi-pass membrane protein</topology>
    </subcellularLocation>
</comment>
<dbReference type="PROSITE" id="PS00216">
    <property type="entry name" value="SUGAR_TRANSPORT_1"/>
    <property type="match status" value="1"/>
</dbReference>
<feature type="domain" description="Major facilitator superfamily (MFS) profile" evidence="6">
    <location>
        <begin position="22"/>
        <end position="396"/>
    </location>
</feature>
<reference evidence="7 8" key="1">
    <citation type="submission" date="2021-12" db="EMBL/GenBank/DDBJ databases">
        <title>Genome sequencing of bacteria with rrn-lacking chromosome and rrn-plasmid.</title>
        <authorList>
            <person name="Anda M."/>
            <person name="Iwasaki W."/>
        </authorList>
    </citation>
    <scope>NUCLEOTIDE SEQUENCE [LARGE SCALE GENOMIC DNA]</scope>
    <source>
        <strain evidence="7 8">NBRC 15940</strain>
    </source>
</reference>
<evidence type="ECO:0000256" key="5">
    <source>
        <dbReference type="SAM" id="Phobius"/>
    </source>
</evidence>
<comment type="caution">
    <text evidence="7">The sequence shown here is derived from an EMBL/GenBank/DDBJ whole genome shotgun (WGS) entry which is preliminary data.</text>
</comment>
<evidence type="ECO:0000259" key="6">
    <source>
        <dbReference type="PROSITE" id="PS50850"/>
    </source>
</evidence>
<dbReference type="InterPro" id="IPR052714">
    <property type="entry name" value="MFS_Exporter"/>
</dbReference>
<dbReference type="CDD" id="cd17489">
    <property type="entry name" value="MFS_YfcJ_like"/>
    <property type="match status" value="1"/>
</dbReference>
<feature type="transmembrane region" description="Helical" evidence="5">
    <location>
        <begin position="82"/>
        <end position="105"/>
    </location>
</feature>
<feature type="transmembrane region" description="Helical" evidence="5">
    <location>
        <begin position="372"/>
        <end position="392"/>
    </location>
</feature>
<dbReference type="PROSITE" id="PS50850">
    <property type="entry name" value="MFS"/>
    <property type="match status" value="1"/>
</dbReference>
<feature type="transmembrane region" description="Helical" evidence="5">
    <location>
        <begin position="21"/>
        <end position="41"/>
    </location>
</feature>
<keyword evidence="2 5" id="KW-0812">Transmembrane</keyword>
<dbReference type="Proteomes" id="UP001310022">
    <property type="component" value="Unassembled WGS sequence"/>
</dbReference>
<feature type="transmembrane region" description="Helical" evidence="5">
    <location>
        <begin position="47"/>
        <end position="70"/>
    </location>
</feature>
<evidence type="ECO:0000313" key="8">
    <source>
        <dbReference type="Proteomes" id="UP001310022"/>
    </source>
</evidence>
<evidence type="ECO:0000256" key="3">
    <source>
        <dbReference type="ARBA" id="ARBA00022989"/>
    </source>
</evidence>
<protein>
    <submittedName>
        <fullName evidence="7">MFS transporter</fullName>
    </submittedName>
</protein>
<keyword evidence="8" id="KW-1185">Reference proteome</keyword>
<keyword evidence="4 5" id="KW-0472">Membrane</keyword>
<dbReference type="PANTHER" id="PTHR23531">
    <property type="entry name" value="QUINOLENE RESISTANCE PROTEIN NORA"/>
    <property type="match status" value="1"/>
</dbReference>
<dbReference type="GO" id="GO:0022857">
    <property type="term" value="F:transmembrane transporter activity"/>
    <property type="evidence" value="ECO:0007669"/>
    <property type="project" value="InterPro"/>
</dbReference>
<evidence type="ECO:0000256" key="4">
    <source>
        <dbReference type="ARBA" id="ARBA00023136"/>
    </source>
</evidence>
<dbReference type="PANTHER" id="PTHR23531:SF1">
    <property type="entry name" value="QUINOLENE RESISTANCE PROTEIN NORA"/>
    <property type="match status" value="1"/>
</dbReference>
<evidence type="ECO:0000313" key="7">
    <source>
        <dbReference type="EMBL" id="GJM60038.1"/>
    </source>
</evidence>
<evidence type="ECO:0000256" key="1">
    <source>
        <dbReference type="ARBA" id="ARBA00004141"/>
    </source>
</evidence>
<feature type="transmembrane region" description="Helical" evidence="5">
    <location>
        <begin position="216"/>
        <end position="243"/>
    </location>
</feature>
<dbReference type="EMBL" id="BQKE01000001">
    <property type="protein sequence ID" value="GJM60038.1"/>
    <property type="molecule type" value="Genomic_DNA"/>
</dbReference>
<gene>
    <name evidence="7" type="primary">glpT</name>
    <name evidence="7" type="ORF">PEDI_05900</name>
</gene>
<feature type="transmembrane region" description="Helical" evidence="5">
    <location>
        <begin position="284"/>
        <end position="302"/>
    </location>
</feature>
<keyword evidence="3 5" id="KW-1133">Transmembrane helix</keyword>
<name>A0AAN4VUM8_9BACT</name>
<feature type="transmembrane region" description="Helical" evidence="5">
    <location>
        <begin position="342"/>
        <end position="360"/>
    </location>
</feature>
<dbReference type="InterPro" id="IPR005828">
    <property type="entry name" value="MFS_sugar_transport-like"/>
</dbReference>
<organism evidence="7 8">
    <name type="scientific">Persicobacter diffluens</name>
    <dbReference type="NCBI Taxonomy" id="981"/>
    <lineage>
        <taxon>Bacteria</taxon>
        <taxon>Pseudomonadati</taxon>
        <taxon>Bacteroidota</taxon>
        <taxon>Cytophagia</taxon>
        <taxon>Cytophagales</taxon>
        <taxon>Persicobacteraceae</taxon>
        <taxon>Persicobacter</taxon>
    </lineage>
</organism>
<accession>A0AAN4VUM8</accession>